<name>A0ABX0XKL3_9SPHN</name>
<feature type="compositionally biased region" description="Low complexity" evidence="1">
    <location>
        <begin position="118"/>
        <end position="133"/>
    </location>
</feature>
<dbReference type="InterPro" id="IPR050789">
    <property type="entry name" value="Diverse_Enzym_Activities"/>
</dbReference>
<evidence type="ECO:0000313" key="4">
    <source>
        <dbReference type="EMBL" id="NJC33384.1"/>
    </source>
</evidence>
<evidence type="ECO:0000259" key="3">
    <source>
        <dbReference type="Pfam" id="PF00144"/>
    </source>
</evidence>
<dbReference type="Gene3D" id="3.40.710.10">
    <property type="entry name" value="DD-peptidase/beta-lactamase superfamily"/>
    <property type="match status" value="1"/>
</dbReference>
<feature type="signal peptide" evidence="2">
    <location>
        <begin position="1"/>
        <end position="19"/>
    </location>
</feature>
<dbReference type="SUPFAM" id="SSF56601">
    <property type="entry name" value="beta-lactamase/transpeptidase-like"/>
    <property type="match status" value="1"/>
</dbReference>
<comment type="caution">
    <text evidence="4">The sequence shown here is derived from an EMBL/GenBank/DDBJ whole genome shotgun (WGS) entry which is preliminary data.</text>
</comment>
<dbReference type="InterPro" id="IPR012338">
    <property type="entry name" value="Beta-lactam/transpept-like"/>
</dbReference>
<gene>
    <name evidence="4" type="ORF">GGR88_000858</name>
</gene>
<dbReference type="PANTHER" id="PTHR43283:SF7">
    <property type="entry name" value="BETA-LACTAMASE-RELATED DOMAIN-CONTAINING PROTEIN"/>
    <property type="match status" value="1"/>
</dbReference>
<feature type="chain" id="PRO_5045775040" evidence="2">
    <location>
        <begin position="20"/>
        <end position="447"/>
    </location>
</feature>
<evidence type="ECO:0000313" key="5">
    <source>
        <dbReference type="Proteomes" id="UP000734218"/>
    </source>
</evidence>
<sequence length="447" mass="47214">MRITLVAAAAALLAAPVAAQLQPVPTPYDRAIAAGYKAAMLCSAIFNARANGAERTVESVERNELVGTYPEYDALLPTLTATVGADRVTVPFDDRLPPRVAIAQGADGCTNLPIGTDPALRPPSTAAARTRPAGRPPVVPEARGALRGLFDRAFAAGFGDRTNTVALLVMRDGRMIAERYADGYGPATPTRTWSVAKSIAGTVAGTAVARGLIDPAAPAPVPEWQAPGDPRAAITTEQLFRMASGLHSDTGGSRTDAIYFGGTAVTEETVAWPIEVPAGTRFRYANNDILLAIRGLRSRAGDDDFARTLLLDPLGLNGTFAEKDWRGNYVLSSQVWATARDLARLGQFWLDDGVVDGRRLLPEGWMRWMTAPAGPQPADGPGYGATLWLFGPAQGLPAGSYAAQGNRGQFIMVVPSARLVVVRRGEDPSGAGFDIARLTADVLQALE</sequence>
<keyword evidence="5" id="KW-1185">Reference proteome</keyword>
<accession>A0ABX0XKL3</accession>
<feature type="region of interest" description="Disordered" evidence="1">
    <location>
        <begin position="113"/>
        <end position="138"/>
    </location>
</feature>
<proteinExistence type="predicted"/>
<reference evidence="4 5" key="1">
    <citation type="submission" date="2020-03" db="EMBL/GenBank/DDBJ databases">
        <title>Genomic Encyclopedia of Type Strains, Phase IV (KMG-IV): sequencing the most valuable type-strain genomes for metagenomic binning, comparative biology and taxonomic classification.</title>
        <authorList>
            <person name="Goeker M."/>
        </authorList>
    </citation>
    <scope>NUCLEOTIDE SEQUENCE [LARGE SCALE GENOMIC DNA]</scope>
    <source>
        <strain evidence="4 5">DSM 27651</strain>
    </source>
</reference>
<dbReference type="Pfam" id="PF00144">
    <property type="entry name" value="Beta-lactamase"/>
    <property type="match status" value="1"/>
</dbReference>
<keyword evidence="2" id="KW-0732">Signal</keyword>
<evidence type="ECO:0000256" key="1">
    <source>
        <dbReference type="SAM" id="MobiDB-lite"/>
    </source>
</evidence>
<protein>
    <submittedName>
        <fullName evidence="4">CubicO group peptidase (Beta-lactamase class C family)</fullName>
    </submittedName>
</protein>
<dbReference type="PANTHER" id="PTHR43283">
    <property type="entry name" value="BETA-LACTAMASE-RELATED"/>
    <property type="match status" value="1"/>
</dbReference>
<feature type="domain" description="Beta-lactamase-related" evidence="3">
    <location>
        <begin position="153"/>
        <end position="422"/>
    </location>
</feature>
<dbReference type="EMBL" id="JAATJE010000001">
    <property type="protein sequence ID" value="NJC33384.1"/>
    <property type="molecule type" value="Genomic_DNA"/>
</dbReference>
<dbReference type="InterPro" id="IPR001466">
    <property type="entry name" value="Beta-lactam-related"/>
</dbReference>
<organism evidence="4 5">
    <name type="scientific">Sphingomonas jejuensis</name>
    <dbReference type="NCBI Taxonomy" id="904715"/>
    <lineage>
        <taxon>Bacteria</taxon>
        <taxon>Pseudomonadati</taxon>
        <taxon>Pseudomonadota</taxon>
        <taxon>Alphaproteobacteria</taxon>
        <taxon>Sphingomonadales</taxon>
        <taxon>Sphingomonadaceae</taxon>
        <taxon>Sphingomonas</taxon>
    </lineage>
</organism>
<dbReference type="Proteomes" id="UP000734218">
    <property type="component" value="Unassembled WGS sequence"/>
</dbReference>
<evidence type="ECO:0000256" key="2">
    <source>
        <dbReference type="SAM" id="SignalP"/>
    </source>
</evidence>